<evidence type="ECO:0000256" key="7">
    <source>
        <dbReference type="ARBA" id="ARBA00023163"/>
    </source>
</evidence>
<evidence type="ECO:0000256" key="9">
    <source>
        <dbReference type="PROSITE-ProRule" id="PRU00108"/>
    </source>
</evidence>
<keyword evidence="5 9" id="KW-0238">DNA-binding</keyword>
<feature type="region of interest" description="Disordered" evidence="11">
    <location>
        <begin position="1"/>
        <end position="26"/>
    </location>
</feature>
<dbReference type="CDD" id="cd00086">
    <property type="entry name" value="homeodomain"/>
    <property type="match status" value="1"/>
</dbReference>
<evidence type="ECO:0000256" key="6">
    <source>
        <dbReference type="ARBA" id="ARBA00023155"/>
    </source>
</evidence>
<evidence type="ECO:0000313" key="14">
    <source>
        <dbReference type="EMBL" id="CAK9153059.1"/>
    </source>
</evidence>
<keyword evidence="8 9" id="KW-0539">Nucleus</keyword>
<dbReference type="CDD" id="cd08875">
    <property type="entry name" value="START_ArGLABRA2_like"/>
    <property type="match status" value="1"/>
</dbReference>
<evidence type="ECO:0000313" key="15">
    <source>
        <dbReference type="Proteomes" id="UP001642360"/>
    </source>
</evidence>
<dbReference type="GO" id="GO:0003677">
    <property type="term" value="F:DNA binding"/>
    <property type="evidence" value="ECO:0007669"/>
    <property type="project" value="UniProtKB-UniRule"/>
</dbReference>
<name>A0ABC8S763_9AQUA</name>
<dbReference type="SMART" id="SM00389">
    <property type="entry name" value="HOX"/>
    <property type="match status" value="1"/>
</dbReference>
<keyword evidence="4" id="KW-0175">Coiled coil</keyword>
<sequence>MDFGYGGNGSPDDHEETSHSLEGKKNYHRHSAQQIQQLEAFFKECPHPDENQRRRLSMELGLDTKQIKFWFQNKRTQTKAQNERADNSSLRTENERIHCENLAIVEALKSVICPACGGPPFREEDRQHGLQKLMMENARLKEEHARVSNILASFMGKPFTEIQSLSPSPGYSSDLLAQAFSGQATEGSSHLTHSKDTISAYQLSGIQKMEKTLMIETVTSAMDELVKLLRVNAPVWVKSPADQGRCALHRDSYDKLFPKANHFRTTSARIESSKDTIMVEMAAIHLVEMFLDSDKWVDLFPTIVTKARTLEAIDTGDLGGSLQLMYEQMHILSPLVAPREFFFLRYCRQLDSSIWVVVDVSYDFKETENSSSTLSWRLPSGCMIQDMSNGKSKVTWIEHVQVDDRSLTHRLYRDLVCVCQAYGAKRWVATLQRMCERFAYSMGSRTSPCHELEGVIDAPEGRRRIVNLSHRMVKNFCSSLSMSNKLDFPHLSESNNSGIRVSVRKSNEPGQPRGMIVAAATSLWLPFSCETLFDFFINQKIRAQWDVLSNGNPVAEIAHISCGTHTGNCISIIQPFVPKQNMLMLQESCIDPSGALVVYAPIDLPAITEVISGEDTGKIPILPSGIIISSDGRLDKGSKASTSTSTGKPGSLVTVAFQILVCCNSLSKQLNMESVATVNTLISSTVQKIKEALDCSDLD</sequence>
<accession>A0ABC8S763</accession>
<dbReference type="EMBL" id="CAUOFW020002337">
    <property type="protein sequence ID" value="CAK9153059.1"/>
    <property type="molecule type" value="Genomic_DNA"/>
</dbReference>
<feature type="compositionally biased region" description="Basic and acidic residues" evidence="11">
    <location>
        <begin position="16"/>
        <end position="25"/>
    </location>
</feature>
<evidence type="ECO:0000256" key="2">
    <source>
        <dbReference type="ARBA" id="ARBA00006789"/>
    </source>
</evidence>
<dbReference type="InterPro" id="IPR009057">
    <property type="entry name" value="Homeodomain-like_sf"/>
</dbReference>
<evidence type="ECO:0000256" key="4">
    <source>
        <dbReference type="ARBA" id="ARBA00023054"/>
    </source>
</evidence>
<dbReference type="Pfam" id="PF00046">
    <property type="entry name" value="Homeodomain"/>
    <property type="match status" value="1"/>
</dbReference>
<keyword evidence="7" id="KW-0804">Transcription</keyword>
<proteinExistence type="inferred from homology"/>
<dbReference type="InterPro" id="IPR001356">
    <property type="entry name" value="HD"/>
</dbReference>
<protein>
    <submittedName>
        <fullName evidence="14">Uncharacterized protein</fullName>
    </submittedName>
</protein>
<dbReference type="Gene3D" id="1.10.10.60">
    <property type="entry name" value="Homeodomain-like"/>
    <property type="match status" value="1"/>
</dbReference>
<dbReference type="Proteomes" id="UP001642360">
    <property type="component" value="Unassembled WGS sequence"/>
</dbReference>
<dbReference type="InterPro" id="IPR017970">
    <property type="entry name" value="Homeobox_CS"/>
</dbReference>
<evidence type="ECO:0000259" key="13">
    <source>
        <dbReference type="PROSITE" id="PS50848"/>
    </source>
</evidence>
<evidence type="ECO:0000259" key="12">
    <source>
        <dbReference type="PROSITE" id="PS50071"/>
    </source>
</evidence>
<evidence type="ECO:0000256" key="3">
    <source>
        <dbReference type="ARBA" id="ARBA00023015"/>
    </source>
</evidence>
<dbReference type="FunFam" id="1.10.10.60:FF:000229">
    <property type="entry name" value="Homeobox-leucine zipper protein HDG1"/>
    <property type="match status" value="1"/>
</dbReference>
<feature type="DNA-binding region" description="Homeobox" evidence="9">
    <location>
        <begin position="23"/>
        <end position="82"/>
    </location>
</feature>
<dbReference type="SMART" id="SM00234">
    <property type="entry name" value="START"/>
    <property type="match status" value="1"/>
</dbReference>
<evidence type="ECO:0000256" key="11">
    <source>
        <dbReference type="SAM" id="MobiDB-lite"/>
    </source>
</evidence>
<keyword evidence="3" id="KW-0805">Transcription regulation</keyword>
<reference evidence="14 15" key="1">
    <citation type="submission" date="2024-02" db="EMBL/GenBank/DDBJ databases">
        <authorList>
            <person name="Vignale AGUSTIN F."/>
            <person name="Sosa J E."/>
            <person name="Modenutti C."/>
        </authorList>
    </citation>
    <scope>NUCLEOTIDE SEQUENCE [LARGE SCALE GENOMIC DNA]</scope>
</reference>
<feature type="domain" description="START" evidence="13">
    <location>
        <begin position="207"/>
        <end position="440"/>
    </location>
</feature>
<dbReference type="InterPro" id="IPR057993">
    <property type="entry name" value="HD-Zip_IV_C"/>
</dbReference>
<evidence type="ECO:0000256" key="8">
    <source>
        <dbReference type="ARBA" id="ARBA00023242"/>
    </source>
</evidence>
<dbReference type="Gene3D" id="3.30.530.20">
    <property type="match status" value="1"/>
</dbReference>
<dbReference type="AlphaFoldDB" id="A0ABC8S763"/>
<evidence type="ECO:0000256" key="1">
    <source>
        <dbReference type="ARBA" id="ARBA00004123"/>
    </source>
</evidence>
<dbReference type="SUPFAM" id="SSF46689">
    <property type="entry name" value="Homeodomain-like"/>
    <property type="match status" value="1"/>
</dbReference>
<dbReference type="PROSITE" id="PS00027">
    <property type="entry name" value="HOMEOBOX_1"/>
    <property type="match status" value="1"/>
</dbReference>
<comment type="similarity">
    <text evidence="2">Belongs to the HD-ZIP homeobox family. Class IV subfamily.</text>
</comment>
<dbReference type="GO" id="GO:0005634">
    <property type="term" value="C:nucleus"/>
    <property type="evidence" value="ECO:0007669"/>
    <property type="project" value="UniProtKB-SubCell"/>
</dbReference>
<comment type="caution">
    <text evidence="14">The sequence shown here is derived from an EMBL/GenBank/DDBJ whole genome shotgun (WGS) entry which is preliminary data.</text>
</comment>
<dbReference type="Pfam" id="PF25797">
    <property type="entry name" value="PDF2_C"/>
    <property type="match status" value="1"/>
</dbReference>
<evidence type="ECO:0000256" key="5">
    <source>
        <dbReference type="ARBA" id="ARBA00023125"/>
    </source>
</evidence>
<dbReference type="PROSITE" id="PS50071">
    <property type="entry name" value="HOMEOBOX_2"/>
    <property type="match status" value="1"/>
</dbReference>
<dbReference type="InterPro" id="IPR023393">
    <property type="entry name" value="START-like_dom_sf"/>
</dbReference>
<evidence type="ECO:0000256" key="10">
    <source>
        <dbReference type="RuleBase" id="RU000682"/>
    </source>
</evidence>
<dbReference type="PANTHER" id="PTHR45654:SF9">
    <property type="entry name" value="HOMEOBOX-LEUCINE ZIPPER PROTEIN HDG10-RELATED"/>
    <property type="match status" value="1"/>
</dbReference>
<dbReference type="SUPFAM" id="SSF55961">
    <property type="entry name" value="Bet v1-like"/>
    <property type="match status" value="2"/>
</dbReference>
<gene>
    <name evidence="14" type="ORF">ILEXP_LOCUS21307</name>
</gene>
<dbReference type="Pfam" id="PF01852">
    <property type="entry name" value="START"/>
    <property type="match status" value="1"/>
</dbReference>
<dbReference type="InterPro" id="IPR042160">
    <property type="entry name" value="HD-Zip_IV"/>
</dbReference>
<dbReference type="PANTHER" id="PTHR45654">
    <property type="entry name" value="HOMEOBOX-LEUCINE ZIPPER PROTEIN MERISTEM L1"/>
    <property type="match status" value="1"/>
</dbReference>
<dbReference type="InterPro" id="IPR002913">
    <property type="entry name" value="START_lipid-bd_dom"/>
</dbReference>
<dbReference type="PROSITE" id="PS50848">
    <property type="entry name" value="START"/>
    <property type="match status" value="1"/>
</dbReference>
<keyword evidence="15" id="KW-1185">Reference proteome</keyword>
<feature type="domain" description="Homeobox" evidence="12">
    <location>
        <begin position="21"/>
        <end position="81"/>
    </location>
</feature>
<comment type="subcellular location">
    <subcellularLocation>
        <location evidence="1 9 10">Nucleus</location>
    </subcellularLocation>
</comment>
<organism evidence="14 15">
    <name type="scientific">Ilex paraguariensis</name>
    <name type="common">yerba mate</name>
    <dbReference type="NCBI Taxonomy" id="185542"/>
    <lineage>
        <taxon>Eukaryota</taxon>
        <taxon>Viridiplantae</taxon>
        <taxon>Streptophyta</taxon>
        <taxon>Embryophyta</taxon>
        <taxon>Tracheophyta</taxon>
        <taxon>Spermatophyta</taxon>
        <taxon>Magnoliopsida</taxon>
        <taxon>eudicotyledons</taxon>
        <taxon>Gunneridae</taxon>
        <taxon>Pentapetalae</taxon>
        <taxon>asterids</taxon>
        <taxon>campanulids</taxon>
        <taxon>Aquifoliales</taxon>
        <taxon>Aquifoliaceae</taxon>
        <taxon>Ilex</taxon>
    </lineage>
</organism>
<keyword evidence="6 9" id="KW-0371">Homeobox</keyword>